<dbReference type="InterPro" id="IPR005467">
    <property type="entry name" value="His_kinase_dom"/>
</dbReference>
<keyword evidence="15" id="KW-1185">Reference proteome</keyword>
<keyword evidence="6 11" id="KW-0812">Transmembrane</keyword>
<proteinExistence type="predicted"/>
<evidence type="ECO:0000313" key="14">
    <source>
        <dbReference type="EMBL" id="AFZ37299.1"/>
    </source>
</evidence>
<feature type="transmembrane region" description="Helical" evidence="11">
    <location>
        <begin position="183"/>
        <end position="204"/>
    </location>
</feature>
<dbReference type="Pfam" id="PF00672">
    <property type="entry name" value="HAMP"/>
    <property type="match status" value="1"/>
</dbReference>
<evidence type="ECO:0000256" key="4">
    <source>
        <dbReference type="ARBA" id="ARBA00022553"/>
    </source>
</evidence>
<keyword evidence="8 11" id="KW-1133">Transmembrane helix</keyword>
<reference evidence="15" key="1">
    <citation type="journal article" date="2013" name="Proc. Natl. Acad. Sci. U.S.A.">
        <title>Improving the coverage of the cyanobacterial phylum using diversity-driven genome sequencing.</title>
        <authorList>
            <person name="Shih P.M."/>
            <person name="Wu D."/>
            <person name="Latifi A."/>
            <person name="Axen S.D."/>
            <person name="Fewer D.P."/>
            <person name="Talla E."/>
            <person name="Calteau A."/>
            <person name="Cai F."/>
            <person name="Tandeau de Marsac N."/>
            <person name="Rippka R."/>
            <person name="Herdman M."/>
            <person name="Sivonen K."/>
            <person name="Coursin T."/>
            <person name="Laurent T."/>
            <person name="Goodwin L."/>
            <person name="Nolan M."/>
            <person name="Davenport K.W."/>
            <person name="Han C.S."/>
            <person name="Rubin E.M."/>
            <person name="Eisen J.A."/>
            <person name="Woyke T."/>
            <person name="Gugger M."/>
            <person name="Kerfeld C.A."/>
        </authorList>
    </citation>
    <scope>NUCLEOTIDE SEQUENCE [LARGE SCALE GENOMIC DNA]</scope>
    <source>
        <strain evidence="15">ATCC 29371 / PCC 7437</strain>
    </source>
</reference>
<evidence type="ECO:0000256" key="5">
    <source>
        <dbReference type="ARBA" id="ARBA00022679"/>
    </source>
</evidence>
<dbReference type="InterPro" id="IPR036890">
    <property type="entry name" value="HATPase_C_sf"/>
</dbReference>
<evidence type="ECO:0000256" key="11">
    <source>
        <dbReference type="SAM" id="Phobius"/>
    </source>
</evidence>
<dbReference type="PANTHER" id="PTHR45436">
    <property type="entry name" value="SENSOR HISTIDINE KINASE YKOH"/>
    <property type="match status" value="1"/>
</dbReference>
<dbReference type="InterPro" id="IPR003594">
    <property type="entry name" value="HATPase_dom"/>
</dbReference>
<feature type="transmembrane region" description="Helical" evidence="11">
    <location>
        <begin position="20"/>
        <end position="39"/>
    </location>
</feature>
<dbReference type="CDD" id="cd06225">
    <property type="entry name" value="HAMP"/>
    <property type="match status" value="1"/>
</dbReference>
<evidence type="ECO:0000256" key="10">
    <source>
        <dbReference type="ARBA" id="ARBA00023136"/>
    </source>
</evidence>
<dbReference type="AlphaFoldDB" id="K9XZ35"/>
<evidence type="ECO:0000256" key="1">
    <source>
        <dbReference type="ARBA" id="ARBA00000085"/>
    </source>
</evidence>
<evidence type="ECO:0000256" key="8">
    <source>
        <dbReference type="ARBA" id="ARBA00022989"/>
    </source>
</evidence>
<keyword evidence="4" id="KW-0597">Phosphoprotein</keyword>
<evidence type="ECO:0000313" key="15">
    <source>
        <dbReference type="Proteomes" id="UP000010473"/>
    </source>
</evidence>
<dbReference type="FunFam" id="1.10.287.130:FF:000001">
    <property type="entry name" value="Two-component sensor histidine kinase"/>
    <property type="match status" value="1"/>
</dbReference>
<dbReference type="EMBL" id="CP003653">
    <property type="protein sequence ID" value="AFZ37299.1"/>
    <property type="molecule type" value="Genomic_DNA"/>
</dbReference>
<dbReference type="Pfam" id="PF02518">
    <property type="entry name" value="HATPase_c"/>
    <property type="match status" value="1"/>
</dbReference>
<dbReference type="InterPro" id="IPR003661">
    <property type="entry name" value="HisK_dim/P_dom"/>
</dbReference>
<name>K9XZ35_STAC7</name>
<evidence type="ECO:0000259" key="12">
    <source>
        <dbReference type="PROSITE" id="PS50109"/>
    </source>
</evidence>
<dbReference type="InterPro" id="IPR003660">
    <property type="entry name" value="HAMP_dom"/>
</dbReference>
<dbReference type="GO" id="GO:0005886">
    <property type="term" value="C:plasma membrane"/>
    <property type="evidence" value="ECO:0007669"/>
    <property type="project" value="TreeGrafter"/>
</dbReference>
<dbReference type="eggNOG" id="COG3850">
    <property type="taxonomic scope" value="Bacteria"/>
</dbReference>
<dbReference type="InterPro" id="IPR036097">
    <property type="entry name" value="HisK_dim/P_sf"/>
</dbReference>
<feature type="domain" description="Histidine kinase" evidence="12">
    <location>
        <begin position="265"/>
        <end position="472"/>
    </location>
</feature>
<dbReference type="Gene3D" id="3.30.565.10">
    <property type="entry name" value="Histidine kinase-like ATPase, C-terminal domain"/>
    <property type="match status" value="1"/>
</dbReference>
<evidence type="ECO:0000256" key="3">
    <source>
        <dbReference type="ARBA" id="ARBA00012438"/>
    </source>
</evidence>
<dbReference type="STRING" id="111780.Sta7437_3812"/>
<dbReference type="PROSITE" id="PS50885">
    <property type="entry name" value="HAMP"/>
    <property type="match status" value="1"/>
</dbReference>
<protein>
    <recommendedName>
        <fullName evidence="3">histidine kinase</fullName>
        <ecNumber evidence="3">2.7.13.3</ecNumber>
    </recommendedName>
</protein>
<dbReference type="SMART" id="SM00388">
    <property type="entry name" value="HisKA"/>
    <property type="match status" value="1"/>
</dbReference>
<evidence type="ECO:0000256" key="9">
    <source>
        <dbReference type="ARBA" id="ARBA00023012"/>
    </source>
</evidence>
<keyword evidence="5" id="KW-0808">Transferase</keyword>
<comment type="subcellular location">
    <subcellularLocation>
        <location evidence="2">Membrane</location>
    </subcellularLocation>
</comment>
<dbReference type="SUPFAM" id="SSF47384">
    <property type="entry name" value="Homodimeric domain of signal transducing histidine kinase"/>
    <property type="match status" value="1"/>
</dbReference>
<evidence type="ECO:0000256" key="6">
    <source>
        <dbReference type="ARBA" id="ARBA00022692"/>
    </source>
</evidence>
<feature type="domain" description="HAMP" evidence="13">
    <location>
        <begin position="205"/>
        <end position="257"/>
    </location>
</feature>
<dbReference type="SMART" id="SM00387">
    <property type="entry name" value="HATPase_c"/>
    <property type="match status" value="1"/>
</dbReference>
<dbReference type="Gene3D" id="6.10.340.10">
    <property type="match status" value="1"/>
</dbReference>
<comment type="catalytic activity">
    <reaction evidence="1">
        <text>ATP + protein L-histidine = ADP + protein N-phospho-L-histidine.</text>
        <dbReference type="EC" id="2.7.13.3"/>
    </reaction>
</comment>
<dbReference type="EC" id="2.7.13.3" evidence="3"/>
<dbReference type="eggNOG" id="COG2205">
    <property type="taxonomic scope" value="Bacteria"/>
</dbReference>
<dbReference type="PROSITE" id="PS50109">
    <property type="entry name" value="HIS_KIN"/>
    <property type="match status" value="1"/>
</dbReference>
<evidence type="ECO:0000259" key="13">
    <source>
        <dbReference type="PROSITE" id="PS50885"/>
    </source>
</evidence>
<dbReference type="RefSeq" id="WP_015194959.1">
    <property type="nucleotide sequence ID" value="NC_019748.1"/>
</dbReference>
<keyword evidence="9" id="KW-0902">Two-component regulatory system</keyword>
<dbReference type="SUPFAM" id="SSF158472">
    <property type="entry name" value="HAMP domain-like"/>
    <property type="match status" value="1"/>
</dbReference>
<keyword evidence="7 14" id="KW-0418">Kinase</keyword>
<dbReference type="SUPFAM" id="SSF55874">
    <property type="entry name" value="ATPase domain of HSP90 chaperone/DNA topoisomerase II/histidine kinase"/>
    <property type="match status" value="1"/>
</dbReference>
<dbReference type="CDD" id="cd00075">
    <property type="entry name" value="HATPase"/>
    <property type="match status" value="1"/>
</dbReference>
<dbReference type="InterPro" id="IPR004358">
    <property type="entry name" value="Sig_transdc_His_kin-like_C"/>
</dbReference>
<accession>K9XZ35</accession>
<dbReference type="OrthoDB" id="9763461at2"/>
<dbReference type="SMART" id="SM00304">
    <property type="entry name" value="HAMP"/>
    <property type="match status" value="1"/>
</dbReference>
<dbReference type="HOGENOM" id="CLU_000445_89_6_3"/>
<dbReference type="Gene3D" id="1.10.287.130">
    <property type="match status" value="1"/>
</dbReference>
<dbReference type="InterPro" id="IPR050428">
    <property type="entry name" value="TCS_sensor_his_kinase"/>
</dbReference>
<dbReference type="PRINTS" id="PR00344">
    <property type="entry name" value="BCTRLSENSOR"/>
</dbReference>
<evidence type="ECO:0000256" key="7">
    <source>
        <dbReference type="ARBA" id="ARBA00022777"/>
    </source>
</evidence>
<organism evidence="14 15">
    <name type="scientific">Stanieria cyanosphaera (strain ATCC 29371 / PCC 7437)</name>
    <dbReference type="NCBI Taxonomy" id="111780"/>
    <lineage>
        <taxon>Bacteria</taxon>
        <taxon>Bacillati</taxon>
        <taxon>Cyanobacteriota</taxon>
        <taxon>Cyanophyceae</taxon>
        <taxon>Pleurocapsales</taxon>
        <taxon>Dermocarpellaceae</taxon>
        <taxon>Stanieria</taxon>
    </lineage>
</organism>
<dbReference type="KEGG" id="scs:Sta7437_3812"/>
<keyword evidence="10 11" id="KW-0472">Membrane</keyword>
<dbReference type="CDD" id="cd00082">
    <property type="entry name" value="HisKA"/>
    <property type="match status" value="1"/>
</dbReference>
<dbReference type="PANTHER" id="PTHR45436:SF5">
    <property type="entry name" value="SENSOR HISTIDINE KINASE TRCS"/>
    <property type="match status" value="1"/>
</dbReference>
<dbReference type="Pfam" id="PF00512">
    <property type="entry name" value="HisKA"/>
    <property type="match status" value="1"/>
</dbReference>
<dbReference type="Proteomes" id="UP000010473">
    <property type="component" value="Chromosome"/>
</dbReference>
<gene>
    <name evidence="14" type="ordered locus">Sta7437_3812</name>
</gene>
<dbReference type="GO" id="GO:0000155">
    <property type="term" value="F:phosphorelay sensor kinase activity"/>
    <property type="evidence" value="ECO:0007669"/>
    <property type="project" value="InterPro"/>
</dbReference>
<sequence>MKKNRFWFWDSFSFGFRGRIMAVYLLLILIGFSGAIFAIRRVLLLRLEERIEQALEQEVQELHLLISGKNPTTAQSFGENITAIFNVFLSRNIPEANEYYITLLPDGLYYSSPLALPPSIDRNSKIVQHWRTLTEPELGEIYLYQDQIVYLAEPIEINGKVRGVFVVAVAAGYERQEIDEATLIIVQVTIVVIISTTILAWILAGQILAPLYLLTNTTQAISETNLERRIPVQGKDEIAQLSMTFNEMLNRLQSAFNNQRHFLNDISHELRTPITIIQGHLELIGSTPEEQRQTLELVMDELKRMSRLVADLMLLAKSEQPNFLHLETVQLSKLTEEMYDRSTVLADRNWHLEQVGSGLIVVDRQRLIQAIVNLAQNATKHTQVTDVIALGSEINQGYVRFWITDTGTGISFSEQSQIFERFIKGTNSRNSDGTGLGLAIVKAIVQAHKGKIELFSQPGQGAKFILTLPVDTPINYN</sequence>
<evidence type="ECO:0000256" key="2">
    <source>
        <dbReference type="ARBA" id="ARBA00004370"/>
    </source>
</evidence>